<gene>
    <name evidence="1" type="ORF">DSM3645_04018</name>
</gene>
<comment type="caution">
    <text evidence="1">The sequence shown here is derived from an EMBL/GenBank/DDBJ whole genome shotgun (WGS) entry which is preliminary data.</text>
</comment>
<organism evidence="1 2">
    <name type="scientific">Blastopirellula marina DSM 3645</name>
    <dbReference type="NCBI Taxonomy" id="314230"/>
    <lineage>
        <taxon>Bacteria</taxon>
        <taxon>Pseudomonadati</taxon>
        <taxon>Planctomycetota</taxon>
        <taxon>Planctomycetia</taxon>
        <taxon>Pirellulales</taxon>
        <taxon>Pirellulaceae</taxon>
        <taxon>Blastopirellula</taxon>
    </lineage>
</organism>
<dbReference type="HOGENOM" id="CLU_3325123_0_0_0"/>
<accession>A3ZV47</accession>
<reference evidence="1 2" key="1">
    <citation type="submission" date="2006-02" db="EMBL/GenBank/DDBJ databases">
        <authorList>
            <person name="Amann R."/>
            <person name="Ferriera S."/>
            <person name="Johnson J."/>
            <person name="Kravitz S."/>
            <person name="Halpern A."/>
            <person name="Remington K."/>
            <person name="Beeson K."/>
            <person name="Tran B."/>
            <person name="Rogers Y.-H."/>
            <person name="Friedman R."/>
            <person name="Venter J.C."/>
        </authorList>
    </citation>
    <scope>NUCLEOTIDE SEQUENCE [LARGE SCALE GENOMIC DNA]</scope>
    <source>
        <strain evidence="1 2">DSM 3645</strain>
    </source>
</reference>
<name>A3ZV47_9BACT</name>
<sequence>MPTAFMATQGRGHGARYRKFERLLPRRAQLTQHVLRTL</sequence>
<evidence type="ECO:0000313" key="1">
    <source>
        <dbReference type="EMBL" id="EAQ79613.1"/>
    </source>
</evidence>
<dbReference type="EMBL" id="AANZ01000014">
    <property type="protein sequence ID" value="EAQ79613.1"/>
    <property type="molecule type" value="Genomic_DNA"/>
</dbReference>
<protein>
    <submittedName>
        <fullName evidence="1">Uncharacterized protein</fullName>
    </submittedName>
</protein>
<evidence type="ECO:0000313" key="2">
    <source>
        <dbReference type="Proteomes" id="UP000004358"/>
    </source>
</evidence>
<dbReference type="AlphaFoldDB" id="A3ZV47"/>
<proteinExistence type="predicted"/>
<dbReference type="Proteomes" id="UP000004358">
    <property type="component" value="Unassembled WGS sequence"/>
</dbReference>